<dbReference type="Gene3D" id="1.10.510.10">
    <property type="entry name" value="Transferase(Phosphotransferase) domain 1"/>
    <property type="match status" value="1"/>
</dbReference>
<dbReference type="AlphaFoldDB" id="A0A7E4UYS2"/>
<dbReference type="PANTHER" id="PTHR48015">
    <property type="entry name" value="SERINE/THREONINE-PROTEIN KINASE TAO"/>
    <property type="match status" value="1"/>
</dbReference>
<protein>
    <submittedName>
        <fullName evidence="3">Protein kinase domain-containing protein</fullName>
    </submittedName>
</protein>
<dbReference type="InterPro" id="IPR001245">
    <property type="entry name" value="Ser-Thr/Tyr_kinase_cat_dom"/>
</dbReference>
<dbReference type="SUPFAM" id="SSF56112">
    <property type="entry name" value="Protein kinase-like (PK-like)"/>
    <property type="match status" value="1"/>
</dbReference>
<organism evidence="2 3">
    <name type="scientific">Panagrellus redivivus</name>
    <name type="common">Microworm</name>
    <dbReference type="NCBI Taxonomy" id="6233"/>
    <lineage>
        <taxon>Eukaryota</taxon>
        <taxon>Metazoa</taxon>
        <taxon>Ecdysozoa</taxon>
        <taxon>Nematoda</taxon>
        <taxon>Chromadorea</taxon>
        <taxon>Rhabditida</taxon>
        <taxon>Tylenchina</taxon>
        <taxon>Panagrolaimomorpha</taxon>
        <taxon>Panagrolaimoidea</taxon>
        <taxon>Panagrolaimidae</taxon>
        <taxon>Panagrellus</taxon>
    </lineage>
</organism>
<dbReference type="GO" id="GO:0005524">
    <property type="term" value="F:ATP binding"/>
    <property type="evidence" value="ECO:0007669"/>
    <property type="project" value="InterPro"/>
</dbReference>
<dbReference type="InterPro" id="IPR011009">
    <property type="entry name" value="Kinase-like_dom_sf"/>
</dbReference>
<reference evidence="2" key="1">
    <citation type="journal article" date="2013" name="Genetics">
        <title>The draft genome and transcriptome of Panagrellus redivivus are shaped by the harsh demands of a free-living lifestyle.</title>
        <authorList>
            <person name="Srinivasan J."/>
            <person name="Dillman A.R."/>
            <person name="Macchietto M.G."/>
            <person name="Heikkinen L."/>
            <person name="Lakso M."/>
            <person name="Fracchia K.M."/>
            <person name="Antoshechkin I."/>
            <person name="Mortazavi A."/>
            <person name="Wong G."/>
            <person name="Sternberg P.W."/>
        </authorList>
    </citation>
    <scope>NUCLEOTIDE SEQUENCE [LARGE SCALE GENOMIC DNA]</scope>
    <source>
        <strain evidence="2">MT8872</strain>
    </source>
</reference>
<evidence type="ECO:0000313" key="2">
    <source>
        <dbReference type="Proteomes" id="UP000492821"/>
    </source>
</evidence>
<reference evidence="3" key="2">
    <citation type="submission" date="2020-10" db="UniProtKB">
        <authorList>
            <consortium name="WormBaseParasite"/>
        </authorList>
    </citation>
    <scope>IDENTIFICATION</scope>
</reference>
<dbReference type="PROSITE" id="PS50011">
    <property type="entry name" value="PROTEIN_KINASE_DOM"/>
    <property type="match status" value="1"/>
</dbReference>
<proteinExistence type="predicted"/>
<dbReference type="WBParaSite" id="Pan_g14118.t1">
    <property type="protein sequence ID" value="Pan_g14118.t1"/>
    <property type="gene ID" value="Pan_g14118"/>
</dbReference>
<dbReference type="InterPro" id="IPR050285">
    <property type="entry name" value="STE20_Ser/Thr_kinase"/>
</dbReference>
<dbReference type="Proteomes" id="UP000492821">
    <property type="component" value="Unassembled WGS sequence"/>
</dbReference>
<sequence length="502" mass="58555">MKQPSFVSYVNYGRAEPDEILEDIVRDFALSTLGLAQFDKAMRYPLINQIRVDKQILDEPPSIKVFRAHYTFSNDPKHKIYNIQLKETRLIAAAELTRERAELKELLQGKAMELYALHYLEHKNIMKALWTDLSDPDMGLYVTVTKPYVTVRKMMKKSHDHYFHNPVRYHFAVHADQVIHRDVIGYICYEVCKALYYLHSKEIYHNNVTADSVYIDRDGNVVLGDFDKAEYVPRMQNDIEYHKDVQGLAILHVHLFHPQAVFNYEKKAGQKVTPVDHRDIYASVIDAIQPYVHSEKFRENTVNERELWACILMNLGMVRVERLLTSDLFIPPQIGYYKVKRTLMGHMKEVKAWPKPHVEKPGLLERTSHGRKPESKIKPEYKKMEVKFGPPPQLEITTYFTFKAHDGSVLFREKLVFKNTEEHKLLHFLKGFEQMEDPTHPPERYGFGGRQPALLPWEVLTVRKNFDLCMDDLLLGAETSSAVVKIEMGTIEMGLVIPDIRR</sequence>
<keyword evidence="2" id="KW-1185">Reference proteome</keyword>
<dbReference type="GO" id="GO:0035556">
    <property type="term" value="P:intracellular signal transduction"/>
    <property type="evidence" value="ECO:0007669"/>
    <property type="project" value="TreeGrafter"/>
</dbReference>
<dbReference type="GO" id="GO:0005737">
    <property type="term" value="C:cytoplasm"/>
    <property type="evidence" value="ECO:0007669"/>
    <property type="project" value="TreeGrafter"/>
</dbReference>
<dbReference type="GO" id="GO:0004674">
    <property type="term" value="F:protein serine/threonine kinase activity"/>
    <property type="evidence" value="ECO:0007669"/>
    <property type="project" value="TreeGrafter"/>
</dbReference>
<name>A0A7E4UYS2_PANRE</name>
<dbReference type="PANTHER" id="PTHR48015:SF16">
    <property type="entry name" value="SERINE_THREONINE-PROTEIN KINASE SULU"/>
    <property type="match status" value="1"/>
</dbReference>
<accession>A0A7E4UYS2</accession>
<dbReference type="GO" id="GO:0043408">
    <property type="term" value="P:regulation of MAPK cascade"/>
    <property type="evidence" value="ECO:0007669"/>
    <property type="project" value="TreeGrafter"/>
</dbReference>
<evidence type="ECO:0000259" key="1">
    <source>
        <dbReference type="PROSITE" id="PS50011"/>
    </source>
</evidence>
<evidence type="ECO:0000313" key="3">
    <source>
        <dbReference type="WBParaSite" id="Pan_g14118.t1"/>
    </source>
</evidence>
<dbReference type="InterPro" id="IPR000719">
    <property type="entry name" value="Prot_kinase_dom"/>
</dbReference>
<dbReference type="Pfam" id="PF07714">
    <property type="entry name" value="PK_Tyr_Ser-Thr"/>
    <property type="match status" value="1"/>
</dbReference>
<feature type="domain" description="Protein kinase" evidence="1">
    <location>
        <begin position="66"/>
        <end position="454"/>
    </location>
</feature>